<dbReference type="InterPro" id="IPR001304">
    <property type="entry name" value="C-type_lectin-like"/>
</dbReference>
<dbReference type="Proteomes" id="UP001634394">
    <property type="component" value="Unassembled WGS sequence"/>
</dbReference>
<proteinExistence type="predicted"/>
<dbReference type="Gene3D" id="3.10.100.10">
    <property type="entry name" value="Mannose-Binding Protein A, subunit A"/>
    <property type="match status" value="2"/>
</dbReference>
<comment type="caution">
    <text evidence="2">The sequence shown here is derived from an EMBL/GenBank/DDBJ whole genome shotgun (WGS) entry which is preliminary data.</text>
</comment>
<gene>
    <name evidence="2" type="ORF">ACJMK2_032995</name>
</gene>
<dbReference type="PROSITE" id="PS50041">
    <property type="entry name" value="C_TYPE_LECTIN_2"/>
    <property type="match status" value="1"/>
</dbReference>
<accession>A0ABD3X3G1</accession>
<dbReference type="SUPFAM" id="SSF56436">
    <property type="entry name" value="C-type lectin-like"/>
    <property type="match status" value="2"/>
</dbReference>
<evidence type="ECO:0000259" key="1">
    <source>
        <dbReference type="PROSITE" id="PS50041"/>
    </source>
</evidence>
<evidence type="ECO:0000313" key="2">
    <source>
        <dbReference type="EMBL" id="KAL3880784.1"/>
    </source>
</evidence>
<feature type="domain" description="C-type lectin" evidence="1">
    <location>
        <begin position="1"/>
        <end position="107"/>
    </location>
</feature>
<protein>
    <recommendedName>
        <fullName evidence="1">C-type lectin domain-containing protein</fullName>
    </recommendedName>
</protein>
<dbReference type="InterPro" id="IPR016187">
    <property type="entry name" value="CTDL_fold"/>
</dbReference>
<dbReference type="InterPro" id="IPR050111">
    <property type="entry name" value="C-type_lectin/snaclec_domain"/>
</dbReference>
<name>A0ABD3X3G1_SINWO</name>
<evidence type="ECO:0000313" key="3">
    <source>
        <dbReference type="Proteomes" id="UP001634394"/>
    </source>
</evidence>
<keyword evidence="3" id="KW-1185">Reference proteome</keyword>
<sequence>MNWYDARATCHRNGGDLLVPPDYQTEQNLWELIPCHTEKNRAWIGVSDTAKPGQWMSIDNSSLRFQHWNTYPIPILQAGQSCAVADPVNNLGWDTELCTSSFTFVCNRTLGSCPNGWLSHGDRCYQVIDVPASRKTYFDALQYCSQRGTSLLVINSADEQKYILQTLTDLHITRAWLAFSVGISDNSSYIASQHDAG</sequence>
<reference evidence="2 3" key="1">
    <citation type="submission" date="2024-11" db="EMBL/GenBank/DDBJ databases">
        <title>Chromosome-level genome assembly of the freshwater bivalve Anodonta woodiana.</title>
        <authorList>
            <person name="Chen X."/>
        </authorList>
    </citation>
    <scope>NUCLEOTIDE SEQUENCE [LARGE SCALE GENOMIC DNA]</scope>
    <source>
        <strain evidence="2">MN2024</strain>
        <tissue evidence="2">Gills</tissue>
    </source>
</reference>
<dbReference type="PANTHER" id="PTHR22803">
    <property type="entry name" value="MANNOSE, PHOSPHOLIPASE, LECTIN RECEPTOR RELATED"/>
    <property type="match status" value="1"/>
</dbReference>
<organism evidence="2 3">
    <name type="scientific">Sinanodonta woodiana</name>
    <name type="common">Chinese pond mussel</name>
    <name type="synonym">Anodonta woodiana</name>
    <dbReference type="NCBI Taxonomy" id="1069815"/>
    <lineage>
        <taxon>Eukaryota</taxon>
        <taxon>Metazoa</taxon>
        <taxon>Spiralia</taxon>
        <taxon>Lophotrochozoa</taxon>
        <taxon>Mollusca</taxon>
        <taxon>Bivalvia</taxon>
        <taxon>Autobranchia</taxon>
        <taxon>Heteroconchia</taxon>
        <taxon>Palaeoheterodonta</taxon>
        <taxon>Unionida</taxon>
        <taxon>Unionoidea</taxon>
        <taxon>Unionidae</taxon>
        <taxon>Unioninae</taxon>
        <taxon>Sinanodonta</taxon>
    </lineage>
</organism>
<dbReference type="Pfam" id="PF00059">
    <property type="entry name" value="Lectin_C"/>
    <property type="match status" value="2"/>
</dbReference>
<dbReference type="AlphaFoldDB" id="A0ABD3X3G1"/>
<dbReference type="CDD" id="cd00037">
    <property type="entry name" value="CLECT"/>
    <property type="match status" value="1"/>
</dbReference>
<dbReference type="InterPro" id="IPR016186">
    <property type="entry name" value="C-type_lectin-like/link_sf"/>
</dbReference>
<dbReference type="EMBL" id="JBJQND010000004">
    <property type="protein sequence ID" value="KAL3880784.1"/>
    <property type="molecule type" value="Genomic_DNA"/>
</dbReference>